<dbReference type="InterPro" id="IPR036388">
    <property type="entry name" value="WH-like_DNA-bd_sf"/>
</dbReference>
<evidence type="ECO:0000256" key="3">
    <source>
        <dbReference type="ARBA" id="ARBA00023125"/>
    </source>
</evidence>
<dbReference type="SUPFAM" id="SSF100950">
    <property type="entry name" value="NagB/RpiA/CoA transferase-like"/>
    <property type="match status" value="1"/>
</dbReference>
<evidence type="ECO:0000259" key="5">
    <source>
        <dbReference type="Pfam" id="PF04198"/>
    </source>
</evidence>
<evidence type="ECO:0000256" key="1">
    <source>
        <dbReference type="ARBA" id="ARBA00010466"/>
    </source>
</evidence>
<protein>
    <submittedName>
        <fullName evidence="6">Sugar-binding transcriptional regulator</fullName>
    </submittedName>
</protein>
<evidence type="ECO:0000313" key="6">
    <source>
        <dbReference type="EMBL" id="TQV82160.1"/>
    </source>
</evidence>
<reference evidence="6 7" key="1">
    <citation type="submission" date="2019-06" db="EMBL/GenBank/DDBJ databases">
        <title>Whole genome sequence for Rhodospirillaceae sp. R148.</title>
        <authorList>
            <person name="Wang G."/>
        </authorList>
    </citation>
    <scope>NUCLEOTIDE SEQUENCE [LARGE SCALE GENOMIC DNA]</scope>
    <source>
        <strain evidence="6 7">R148</strain>
    </source>
</reference>
<dbReference type="Pfam" id="PF04198">
    <property type="entry name" value="Sugar-bind"/>
    <property type="match status" value="1"/>
</dbReference>
<dbReference type="InterPro" id="IPR007324">
    <property type="entry name" value="Sugar-bd_dom_put"/>
</dbReference>
<sequence>MQRRKDSNGNRLDDAARAGWLYYVAKNTQDEIAETMGISRQSAQRLVSLAVSEGLIKVRVDHPIARCLELGRDLKARFGLKSAEVVPSDPGSASTTVGLAEAGAAAIEKALKSSDPIVMALGTGRTLKAAVDQLPQMDCPQHRIVSLTGNIAPDGSAAYYNVIFSMADAVKNARHYPMPLPVYVSSPEERELLHQQELIHSTLELAAQADITFVGIGEMGAHAPLREDGFIGDPEMEKLMKAGAAGEITGWVFDAEGKLISGATNARVASAPLPSCESGLVTALAMGERKLPAIAAAVRGGLINGLITDEETAEKLLSDA</sequence>
<dbReference type="AlphaFoldDB" id="A0A545TY67"/>
<gene>
    <name evidence="6" type="ORF">FKG95_08025</name>
</gene>
<accession>A0A545TY67</accession>
<proteinExistence type="inferred from homology"/>
<dbReference type="Proteomes" id="UP000315252">
    <property type="component" value="Unassembled WGS sequence"/>
</dbReference>
<name>A0A545TY67_9PROT</name>
<comment type="similarity">
    <text evidence="1">Belongs to the SorC transcriptional regulatory family.</text>
</comment>
<feature type="domain" description="Sugar-binding" evidence="5">
    <location>
        <begin position="63"/>
        <end position="318"/>
    </location>
</feature>
<evidence type="ECO:0000313" key="7">
    <source>
        <dbReference type="Proteomes" id="UP000315252"/>
    </source>
</evidence>
<keyword evidence="2" id="KW-0805">Transcription regulation</keyword>
<keyword evidence="4" id="KW-0804">Transcription</keyword>
<dbReference type="Gene3D" id="1.10.10.10">
    <property type="entry name" value="Winged helix-like DNA-binding domain superfamily/Winged helix DNA-binding domain"/>
    <property type="match status" value="1"/>
</dbReference>
<dbReference type="InterPro" id="IPR037171">
    <property type="entry name" value="NagB/RpiA_transferase-like"/>
</dbReference>
<dbReference type="PANTHER" id="PTHR34294:SF1">
    <property type="entry name" value="TRANSCRIPTIONAL REGULATOR LSRR"/>
    <property type="match status" value="1"/>
</dbReference>
<dbReference type="GO" id="GO:0030246">
    <property type="term" value="F:carbohydrate binding"/>
    <property type="evidence" value="ECO:0007669"/>
    <property type="project" value="InterPro"/>
</dbReference>
<keyword evidence="7" id="KW-1185">Reference proteome</keyword>
<dbReference type="EMBL" id="VHSH01000002">
    <property type="protein sequence ID" value="TQV82160.1"/>
    <property type="molecule type" value="Genomic_DNA"/>
</dbReference>
<dbReference type="PANTHER" id="PTHR34294">
    <property type="entry name" value="TRANSCRIPTIONAL REGULATOR-RELATED"/>
    <property type="match status" value="1"/>
</dbReference>
<dbReference type="RefSeq" id="WP_142895790.1">
    <property type="nucleotide sequence ID" value="NZ_ML660053.1"/>
</dbReference>
<dbReference type="OrthoDB" id="7065657at2"/>
<evidence type="ECO:0000256" key="4">
    <source>
        <dbReference type="ARBA" id="ARBA00023163"/>
    </source>
</evidence>
<organism evidence="6 7">
    <name type="scientific">Denitrobaculum tricleocarpae</name>
    <dbReference type="NCBI Taxonomy" id="2591009"/>
    <lineage>
        <taxon>Bacteria</taxon>
        <taxon>Pseudomonadati</taxon>
        <taxon>Pseudomonadota</taxon>
        <taxon>Alphaproteobacteria</taxon>
        <taxon>Rhodospirillales</taxon>
        <taxon>Rhodospirillaceae</taxon>
        <taxon>Denitrobaculum</taxon>
    </lineage>
</organism>
<dbReference type="GO" id="GO:0003677">
    <property type="term" value="F:DNA binding"/>
    <property type="evidence" value="ECO:0007669"/>
    <property type="project" value="UniProtKB-KW"/>
</dbReference>
<dbReference type="Gene3D" id="3.40.50.1360">
    <property type="match status" value="1"/>
</dbReference>
<keyword evidence="3" id="KW-0238">DNA-binding</keyword>
<comment type="caution">
    <text evidence="6">The sequence shown here is derived from an EMBL/GenBank/DDBJ whole genome shotgun (WGS) entry which is preliminary data.</text>
</comment>
<dbReference type="InterPro" id="IPR051054">
    <property type="entry name" value="SorC_transcr_regulators"/>
</dbReference>
<evidence type="ECO:0000256" key="2">
    <source>
        <dbReference type="ARBA" id="ARBA00023015"/>
    </source>
</evidence>